<name>A0A1I4Z0B2_9GAMM</name>
<feature type="signal peptide" evidence="1">
    <location>
        <begin position="1"/>
        <end position="19"/>
    </location>
</feature>
<dbReference type="EMBL" id="FOVG01000001">
    <property type="protein sequence ID" value="SFN43668.1"/>
    <property type="molecule type" value="Genomic_DNA"/>
</dbReference>
<protein>
    <submittedName>
        <fullName evidence="2">Uncharacterized protein</fullName>
    </submittedName>
</protein>
<organism evidence="2 3">
    <name type="scientific">Candidatus Pantoea varia</name>
    <dbReference type="NCBI Taxonomy" id="1881036"/>
    <lineage>
        <taxon>Bacteria</taxon>
        <taxon>Pseudomonadati</taxon>
        <taxon>Pseudomonadota</taxon>
        <taxon>Gammaproteobacteria</taxon>
        <taxon>Enterobacterales</taxon>
        <taxon>Erwiniaceae</taxon>
        <taxon>Pantoea</taxon>
    </lineage>
</organism>
<sequence length="329" mass="35995">MKYGLLGLAALLLSTQVYAENYRIVQSPAQKLDVWIDDVKNNQLSSWCNSTINLRIVTLGEKNPTVLKEFLPRVAGLMATQCKPLQQLHWQLTDAEGSEIATGSAARAQQWKTVVTPPAPQQQQQQQQQPATAAVPADALRNAAQADTSPWLQFSLLDGCHFRTWWQHPAQGSALFVPAKQGLVCGSDGWLSGHSRLTQQGNGAPAAVGVTFLQGFPVMGLSSQSPTAELHITTVNSERMVLSNEKSPDSWLVLPFSNRFNGWQATRQVVVQMPASEAADQSALQARLQEVRKVWSPWVSGDATLSVQLVEKLHPELKDPAAAAYRTLN</sequence>
<gene>
    <name evidence="2" type="ORF">SAMN05428971_1423</name>
</gene>
<evidence type="ECO:0000313" key="2">
    <source>
        <dbReference type="EMBL" id="SFN43668.1"/>
    </source>
</evidence>
<keyword evidence="3" id="KW-1185">Reference proteome</keyword>
<proteinExistence type="predicted"/>
<keyword evidence="1" id="KW-0732">Signal</keyword>
<accession>A0A1I4Z0B2</accession>
<dbReference type="OrthoDB" id="6515265at2"/>
<evidence type="ECO:0000313" key="3">
    <source>
        <dbReference type="Proteomes" id="UP000198968"/>
    </source>
</evidence>
<dbReference type="Proteomes" id="UP000198968">
    <property type="component" value="Unassembled WGS sequence"/>
</dbReference>
<reference evidence="3" key="1">
    <citation type="submission" date="2016-10" db="EMBL/GenBank/DDBJ databases">
        <authorList>
            <person name="Varghese N."/>
            <person name="Submissions S."/>
        </authorList>
    </citation>
    <scope>NUCLEOTIDE SEQUENCE [LARGE SCALE GENOMIC DNA]</scope>
    <source>
        <strain evidence="3">OV426</strain>
    </source>
</reference>
<dbReference type="RefSeq" id="WP_090962012.1">
    <property type="nucleotide sequence ID" value="NZ_FOVG01000001.1"/>
</dbReference>
<evidence type="ECO:0000256" key="1">
    <source>
        <dbReference type="SAM" id="SignalP"/>
    </source>
</evidence>
<dbReference type="AlphaFoldDB" id="A0A1I4Z0B2"/>
<feature type="chain" id="PRO_5011641904" evidence="1">
    <location>
        <begin position="20"/>
        <end position="329"/>
    </location>
</feature>